<name>A0ABD8A979_9EURY</name>
<protein>
    <submittedName>
        <fullName evidence="3">Ferrous iron transport protein A</fullName>
    </submittedName>
</protein>
<organism evidence="3 4">
    <name type="scientific">Methanoculleus palmolei</name>
    <dbReference type="NCBI Taxonomy" id="72612"/>
    <lineage>
        <taxon>Archaea</taxon>
        <taxon>Methanobacteriati</taxon>
        <taxon>Methanobacteriota</taxon>
        <taxon>Stenosarchaea group</taxon>
        <taxon>Methanomicrobia</taxon>
        <taxon>Methanomicrobiales</taxon>
        <taxon>Methanomicrobiaceae</taxon>
        <taxon>Methanoculleus</taxon>
    </lineage>
</organism>
<evidence type="ECO:0000313" key="3">
    <source>
        <dbReference type="EMBL" id="WOX56065.1"/>
    </source>
</evidence>
<evidence type="ECO:0000256" key="1">
    <source>
        <dbReference type="ARBA" id="ARBA00023004"/>
    </source>
</evidence>
<dbReference type="AlphaFoldDB" id="A0ABD8A979"/>
<dbReference type="PANTHER" id="PTHR42954:SF2">
    <property type="entry name" value="FE(2+) TRANSPORT PROTEIN A"/>
    <property type="match status" value="1"/>
</dbReference>
<dbReference type="InterPro" id="IPR008988">
    <property type="entry name" value="Transcriptional_repressor_C"/>
</dbReference>
<sequence>MVTPDSAGRTAITTLDCVGLKGRCQVVGIRASGALRKRVLAMGMVPGAVVEVLRSAPLGDPTEYRVKGYCLSLRRAEASLIEVVLDGGGK</sequence>
<reference evidence="3 4" key="1">
    <citation type="submission" date="2023-10" db="EMBL/GenBank/DDBJ databases">
        <title>The complete genome sequence of Methanoculleus palmolei DSM 4273.</title>
        <authorList>
            <person name="Lai S.-J."/>
            <person name="You Y.-T."/>
            <person name="Chen S.-C."/>
        </authorList>
    </citation>
    <scope>NUCLEOTIDE SEQUENCE [LARGE SCALE GENOMIC DNA]</scope>
    <source>
        <strain evidence="3 4">DSM 4273</strain>
    </source>
</reference>
<dbReference type="Gene3D" id="2.30.30.90">
    <property type="match status" value="1"/>
</dbReference>
<dbReference type="EMBL" id="CP137641">
    <property type="protein sequence ID" value="WOX56065.1"/>
    <property type="molecule type" value="Genomic_DNA"/>
</dbReference>
<keyword evidence="1" id="KW-0408">Iron</keyword>
<dbReference type="SMART" id="SM00899">
    <property type="entry name" value="FeoA"/>
    <property type="match status" value="1"/>
</dbReference>
<gene>
    <name evidence="3" type="ORF">R6Y95_01715</name>
</gene>
<dbReference type="InterPro" id="IPR052713">
    <property type="entry name" value="FeoA"/>
</dbReference>
<evidence type="ECO:0000259" key="2">
    <source>
        <dbReference type="SMART" id="SM00899"/>
    </source>
</evidence>
<dbReference type="InterPro" id="IPR007167">
    <property type="entry name" value="Fe-transptr_FeoA-like"/>
</dbReference>
<dbReference type="InterPro" id="IPR038157">
    <property type="entry name" value="FeoA_core_dom"/>
</dbReference>
<dbReference type="PANTHER" id="PTHR42954">
    <property type="entry name" value="FE(2+) TRANSPORT PROTEIN A"/>
    <property type="match status" value="1"/>
</dbReference>
<dbReference type="Proteomes" id="UP001626603">
    <property type="component" value="Chromosome"/>
</dbReference>
<dbReference type="SUPFAM" id="SSF50037">
    <property type="entry name" value="C-terminal domain of transcriptional repressors"/>
    <property type="match status" value="1"/>
</dbReference>
<evidence type="ECO:0000313" key="4">
    <source>
        <dbReference type="Proteomes" id="UP001626603"/>
    </source>
</evidence>
<dbReference type="Pfam" id="PF04023">
    <property type="entry name" value="FeoA"/>
    <property type="match status" value="1"/>
</dbReference>
<accession>A0ABD8A979</accession>
<feature type="domain" description="Ferrous iron transporter FeoA-like" evidence="2">
    <location>
        <begin position="13"/>
        <end position="85"/>
    </location>
</feature>
<proteinExistence type="predicted"/>
<keyword evidence="4" id="KW-1185">Reference proteome</keyword>